<dbReference type="PANTHER" id="PTHR45688">
    <property type="match status" value="1"/>
</dbReference>
<organism evidence="4">
    <name type="scientific">Timema genevievae</name>
    <name type="common">Walking stick</name>
    <dbReference type="NCBI Taxonomy" id="629358"/>
    <lineage>
        <taxon>Eukaryota</taxon>
        <taxon>Metazoa</taxon>
        <taxon>Ecdysozoa</taxon>
        <taxon>Arthropoda</taxon>
        <taxon>Hexapoda</taxon>
        <taxon>Insecta</taxon>
        <taxon>Pterygota</taxon>
        <taxon>Neoptera</taxon>
        <taxon>Polyneoptera</taxon>
        <taxon>Phasmatodea</taxon>
        <taxon>Timematodea</taxon>
        <taxon>Timematoidea</taxon>
        <taxon>Timematidae</taxon>
        <taxon>Timema</taxon>
    </lineage>
</organism>
<evidence type="ECO:0000256" key="3">
    <source>
        <dbReference type="SAM" id="MobiDB-lite"/>
    </source>
</evidence>
<dbReference type="InterPro" id="IPR005814">
    <property type="entry name" value="Aminotrans_3"/>
</dbReference>
<dbReference type="Gene3D" id="3.40.640.10">
    <property type="entry name" value="Type I PLP-dependent aspartate aminotransferase-like (Major domain)"/>
    <property type="match status" value="1"/>
</dbReference>
<dbReference type="InterPro" id="IPR015422">
    <property type="entry name" value="PyrdxlP-dep_Trfase_small"/>
</dbReference>
<dbReference type="PROSITE" id="PS00600">
    <property type="entry name" value="AA_TRANSFER_CLASS_3"/>
    <property type="match status" value="1"/>
</dbReference>
<dbReference type="PANTHER" id="PTHR45688:SF13">
    <property type="entry name" value="ALANINE--GLYOXYLATE AMINOTRANSFERASE 2-LIKE"/>
    <property type="match status" value="1"/>
</dbReference>
<comment type="similarity">
    <text evidence="1">Belongs to the class-III pyridoxal-phosphate-dependent aminotransferase family.</text>
</comment>
<dbReference type="InterPro" id="IPR049704">
    <property type="entry name" value="Aminotrans_3_PPA_site"/>
</dbReference>
<dbReference type="GO" id="GO:0030170">
    <property type="term" value="F:pyridoxal phosphate binding"/>
    <property type="evidence" value="ECO:0007669"/>
    <property type="project" value="InterPro"/>
</dbReference>
<feature type="region of interest" description="Disordered" evidence="3">
    <location>
        <begin position="1"/>
        <end position="39"/>
    </location>
</feature>
<feature type="compositionally biased region" description="Basic and acidic residues" evidence="3">
    <location>
        <begin position="12"/>
        <end position="23"/>
    </location>
</feature>
<evidence type="ECO:0000256" key="2">
    <source>
        <dbReference type="ARBA" id="ARBA00022898"/>
    </source>
</evidence>
<dbReference type="AlphaFoldDB" id="A0A7R9JNQ9"/>
<dbReference type="Gene3D" id="3.90.1150.10">
    <property type="entry name" value="Aspartate Aminotransferase, domain 1"/>
    <property type="match status" value="2"/>
</dbReference>
<gene>
    <name evidence="4" type="ORF">TGEB3V08_LOCUS672</name>
</gene>
<dbReference type="EMBL" id="OE839231">
    <property type="protein sequence ID" value="CAD7586291.1"/>
    <property type="molecule type" value="Genomic_DNA"/>
</dbReference>
<evidence type="ECO:0000313" key="4">
    <source>
        <dbReference type="EMBL" id="CAD7586291.1"/>
    </source>
</evidence>
<feature type="region of interest" description="Disordered" evidence="3">
    <location>
        <begin position="517"/>
        <end position="540"/>
    </location>
</feature>
<proteinExistence type="inferred from homology"/>
<dbReference type="InterPro" id="IPR015424">
    <property type="entry name" value="PyrdxlP-dep_Trfase"/>
</dbReference>
<dbReference type="GO" id="GO:0005739">
    <property type="term" value="C:mitochondrion"/>
    <property type="evidence" value="ECO:0007669"/>
    <property type="project" value="TreeGrafter"/>
</dbReference>
<dbReference type="Pfam" id="PF00202">
    <property type="entry name" value="Aminotran_3"/>
    <property type="match status" value="1"/>
</dbReference>
<reference evidence="4" key="1">
    <citation type="submission" date="2020-11" db="EMBL/GenBank/DDBJ databases">
        <authorList>
            <person name="Tran Van P."/>
        </authorList>
    </citation>
    <scope>NUCLEOTIDE SEQUENCE</scope>
</reference>
<evidence type="ECO:0000256" key="1">
    <source>
        <dbReference type="ARBA" id="ARBA00008954"/>
    </source>
</evidence>
<dbReference type="InterPro" id="IPR015421">
    <property type="entry name" value="PyrdxlP-dep_Trfase_major"/>
</dbReference>
<keyword evidence="2" id="KW-0663">Pyridoxal phosphate</keyword>
<dbReference type="GO" id="GO:0008483">
    <property type="term" value="F:transaminase activity"/>
    <property type="evidence" value="ECO:0007669"/>
    <property type="project" value="InterPro"/>
</dbReference>
<dbReference type="SUPFAM" id="SSF53383">
    <property type="entry name" value="PLP-dependent transferases"/>
    <property type="match status" value="1"/>
</dbReference>
<name>A0A7R9JNQ9_TIMGE</name>
<dbReference type="CDD" id="cd00610">
    <property type="entry name" value="OAT_like"/>
    <property type="match status" value="1"/>
</dbReference>
<accession>A0A7R9JNQ9</accession>
<protein>
    <submittedName>
        <fullName evidence="4">Uncharacterized protein</fullName>
    </submittedName>
</protein>
<sequence>MPVFGSLVQHESSSRDHNADWRMNKRSGSPTRLADEEEVKVQSPDIDTESARHSCKLFFRAEPLKIVRAEGQYMYDEKGGQFLDCINNVAHGMSTSTILFLPSYLLYLDNSERKYCDHQKKKIYKYRRFMTLLNKKMWLSQCCLSICLYFGFLHDNLVLCAKKLTSLLPESLSVCFLVNSGSEANDLALRLARTHTKHNDVITLDHAYHGHLSSMIDISPYKFNHATGGQGKPDWVHVAPCPDVYRGKYRDVDYPNEDLGKKYAEDVRALCNRARANDRNIAAFFVESLQSCGGQIVPPDNYLRQAFKHVREAGGVCIADEVQVGFGRVGKHWWAFQLQGDDVLPDIVTLGKPMGNGHPVAAVVTTKEIAKSFKETGIEYFNTYGGNAVSCAVASAVMDVIEHDKLRENAVRVGNHLLNSARQLAAKHPLIGDVRGVGLFVGIELVKCRETRTPATAHAQHVITRMKEENILLSADGPDRNVLKLKPPMVFSHENADHFIRVLDEILTEMSDVEDIMSRASTPERRKLTEDPSYESNSPNEKKIKIDDRQICIVQVPANNLSRTQLRQSINEAPETATPEKAIANKAQVNEASTEVHAMRCPQLLSMLGPVKCSAARTCIARKGIVRRCAKTKALDLSFVEVGFARVVTLRYVTLRYVTLRYTPLLRSVTMYNMDVFRTNYYYKWIRNP</sequence>